<dbReference type="EMBL" id="JAHBCL010000017">
    <property type="protein sequence ID" value="MBS7527192.1"/>
    <property type="molecule type" value="Genomic_DNA"/>
</dbReference>
<dbReference type="Pfam" id="PF05437">
    <property type="entry name" value="AzlD"/>
    <property type="match status" value="1"/>
</dbReference>
<feature type="transmembrane region" description="Helical" evidence="1">
    <location>
        <begin position="50"/>
        <end position="75"/>
    </location>
</feature>
<keyword evidence="1" id="KW-1133">Transmembrane helix</keyword>
<accession>A0ABS5PT10</accession>
<dbReference type="InterPro" id="IPR008407">
    <property type="entry name" value="Brnchd-chn_aa_trnsp_AzlD"/>
</dbReference>
<organism evidence="2 3">
    <name type="scientific">Fusibacter paucivorans</name>
    <dbReference type="NCBI Taxonomy" id="76009"/>
    <lineage>
        <taxon>Bacteria</taxon>
        <taxon>Bacillati</taxon>
        <taxon>Bacillota</taxon>
        <taxon>Clostridia</taxon>
        <taxon>Eubacteriales</taxon>
        <taxon>Eubacteriales Family XII. Incertae Sedis</taxon>
        <taxon>Fusibacter</taxon>
    </lineage>
</organism>
<name>A0ABS5PT10_9FIRM</name>
<evidence type="ECO:0000313" key="3">
    <source>
        <dbReference type="Proteomes" id="UP000746471"/>
    </source>
</evidence>
<keyword evidence="3" id="KW-1185">Reference proteome</keyword>
<protein>
    <submittedName>
        <fullName evidence="2">AzlD domain-containing protein</fullName>
    </submittedName>
</protein>
<feature type="transmembrane region" description="Helical" evidence="1">
    <location>
        <begin position="82"/>
        <end position="99"/>
    </location>
</feature>
<evidence type="ECO:0000313" key="2">
    <source>
        <dbReference type="EMBL" id="MBS7527192.1"/>
    </source>
</evidence>
<dbReference type="Proteomes" id="UP000746471">
    <property type="component" value="Unassembled WGS sequence"/>
</dbReference>
<evidence type="ECO:0000256" key="1">
    <source>
        <dbReference type="SAM" id="Phobius"/>
    </source>
</evidence>
<proteinExistence type="predicted"/>
<comment type="caution">
    <text evidence="2">The sequence shown here is derived from an EMBL/GenBank/DDBJ whole genome shotgun (WGS) entry which is preliminary data.</text>
</comment>
<sequence>MRQMMAVILGMSCVTFLPRIASMVWFKDLKPNAFWRRFFNNIPYAMLSVLIFPDVLSACGTAEASLVGVAAAALLSLMQKSATTVVLGAVISVYGFLWLF</sequence>
<keyword evidence="1" id="KW-0472">Membrane</keyword>
<reference evidence="2 3" key="1">
    <citation type="submission" date="2021-05" db="EMBL/GenBank/DDBJ databases">
        <title>Fusibacter ferrireducens sp. nov., an anaerobic, sulfur- and Fe-reducing bacterium isolated from the mangrove sediment.</title>
        <authorList>
            <person name="Qiu D."/>
        </authorList>
    </citation>
    <scope>NUCLEOTIDE SEQUENCE [LARGE SCALE GENOMIC DNA]</scope>
    <source>
        <strain evidence="2 3">DSM 12116</strain>
    </source>
</reference>
<keyword evidence="1" id="KW-0812">Transmembrane</keyword>
<gene>
    <name evidence="2" type="ORF">KHM83_10920</name>
</gene>